<dbReference type="Proteomes" id="UP000735302">
    <property type="component" value="Unassembled WGS sequence"/>
</dbReference>
<comment type="caution">
    <text evidence="2">The sequence shown here is derived from an EMBL/GenBank/DDBJ whole genome shotgun (WGS) entry which is preliminary data.</text>
</comment>
<evidence type="ECO:0000313" key="3">
    <source>
        <dbReference type="Proteomes" id="UP000735302"/>
    </source>
</evidence>
<proteinExistence type="predicted"/>
<dbReference type="GO" id="GO:0060271">
    <property type="term" value="P:cilium assembly"/>
    <property type="evidence" value="ECO:0007669"/>
    <property type="project" value="TreeGrafter"/>
</dbReference>
<keyword evidence="3" id="KW-1185">Reference proteome</keyword>
<organism evidence="2 3">
    <name type="scientific">Plakobranchus ocellatus</name>
    <dbReference type="NCBI Taxonomy" id="259542"/>
    <lineage>
        <taxon>Eukaryota</taxon>
        <taxon>Metazoa</taxon>
        <taxon>Spiralia</taxon>
        <taxon>Lophotrochozoa</taxon>
        <taxon>Mollusca</taxon>
        <taxon>Gastropoda</taxon>
        <taxon>Heterobranchia</taxon>
        <taxon>Euthyneura</taxon>
        <taxon>Panpulmonata</taxon>
        <taxon>Sacoglossa</taxon>
        <taxon>Placobranchoidea</taxon>
        <taxon>Plakobranchidae</taxon>
        <taxon>Plakobranchus</taxon>
    </lineage>
</organism>
<feature type="region of interest" description="Disordered" evidence="1">
    <location>
        <begin position="224"/>
        <end position="250"/>
    </location>
</feature>
<dbReference type="EMBL" id="BLXT01007956">
    <property type="protein sequence ID" value="GFO44541.1"/>
    <property type="molecule type" value="Genomic_DNA"/>
</dbReference>
<reference evidence="2 3" key="1">
    <citation type="journal article" date="2021" name="Elife">
        <title>Chloroplast acquisition without the gene transfer in kleptoplastic sea slugs, Plakobranchus ocellatus.</title>
        <authorList>
            <person name="Maeda T."/>
            <person name="Takahashi S."/>
            <person name="Yoshida T."/>
            <person name="Shimamura S."/>
            <person name="Takaki Y."/>
            <person name="Nagai Y."/>
            <person name="Toyoda A."/>
            <person name="Suzuki Y."/>
            <person name="Arimoto A."/>
            <person name="Ishii H."/>
            <person name="Satoh N."/>
            <person name="Nishiyama T."/>
            <person name="Hasebe M."/>
            <person name="Maruyama T."/>
            <person name="Minagawa J."/>
            <person name="Obokata J."/>
            <person name="Shigenobu S."/>
        </authorList>
    </citation>
    <scope>NUCLEOTIDE SEQUENCE [LARGE SCALE GENOMIC DNA]</scope>
</reference>
<dbReference type="AlphaFoldDB" id="A0AAV4DK26"/>
<name>A0AAV4DK26_9GAST</name>
<feature type="compositionally biased region" description="Acidic residues" evidence="1">
    <location>
        <begin position="123"/>
        <end position="134"/>
    </location>
</feature>
<gene>
    <name evidence="2" type="ORF">PoB_007104600</name>
</gene>
<sequence length="454" mass="50703">MWFLRRMLWIPWTAKKTNERVLNEANKRRSLVRTIRKRQATFLGHVMRRGKLEHLVTTGKFEGKRSRGRQREKIMDGLCHMAWTRKSVRYTGRRYQSILKRLVSTSTLSLPVNQASGRNAEREEVEGEEREDEGNELDLGFISHAQFDTGANYDVVRYMMMSGPWIIRLSQLHTYLTGQLKAYSGSCCAPYPPSILNMPSQAGQQPTELNITIKSYASNLSLNSDLEGDSISDEQNTPPRAPLPPGSNVDTIKLVTPPSGTGPNQTPSSAAIAGDSEVSVQWYQPGLGESDPARPQAIAADRRILMLYALTRGRGNSKLLPGFIWVSQHRLNDLHDRLALLSQRAEISLIEKAKKEATPPSPTPSKAKKTQRIKALSPKVQRDEQLESLLKQCLDDAVVLTSSILEQGPASQVAEIPFEVSKANIKSLENIFDPSLGLTLKGSDLLPWILKLFP</sequence>
<feature type="region of interest" description="Disordered" evidence="1">
    <location>
        <begin position="352"/>
        <end position="372"/>
    </location>
</feature>
<protein>
    <submittedName>
        <fullName evidence="2">Uncharacterized protein</fullName>
    </submittedName>
</protein>
<feature type="region of interest" description="Disordered" evidence="1">
    <location>
        <begin position="113"/>
        <end position="134"/>
    </location>
</feature>
<evidence type="ECO:0000313" key="2">
    <source>
        <dbReference type="EMBL" id="GFO44541.1"/>
    </source>
</evidence>
<dbReference type="PANTHER" id="PTHR33487:SF1">
    <property type="entry name" value="CILIA- AND FLAGELLA-ASSOCIATED PROTEIN 54"/>
    <property type="match status" value="1"/>
</dbReference>
<evidence type="ECO:0000256" key="1">
    <source>
        <dbReference type="SAM" id="MobiDB-lite"/>
    </source>
</evidence>
<accession>A0AAV4DK26</accession>
<dbReference type="PANTHER" id="PTHR33487">
    <property type="entry name" value="CILIA- AND FLAGELLA-ASSOCIATED PROTEIN 54"/>
    <property type="match status" value="1"/>
</dbReference>